<accession>A0A0C9UB82</accession>
<proteinExistence type="predicted"/>
<dbReference type="NCBIfam" id="NF004855">
    <property type="entry name" value="PRK06208.1"/>
    <property type="match status" value="1"/>
</dbReference>
<evidence type="ECO:0000313" key="3">
    <source>
        <dbReference type="Proteomes" id="UP000054279"/>
    </source>
</evidence>
<dbReference type="EMBL" id="KN837236">
    <property type="protein sequence ID" value="KIJ31839.1"/>
    <property type="molecule type" value="Genomic_DNA"/>
</dbReference>
<feature type="domain" description="Class II aldolase/adducin N-terminal" evidence="1">
    <location>
        <begin position="43"/>
        <end position="225"/>
    </location>
</feature>
<name>A0A0C9UB82_SPHS4</name>
<dbReference type="PANTHER" id="PTHR10672:SF41">
    <property type="entry name" value="CLASS II ALDOLASE_ADDUCIN DOMAIN PROTEIN (AFU_ORTHOLOGUE AFUA_3G01330)"/>
    <property type="match status" value="1"/>
</dbReference>
<reference evidence="2 3" key="1">
    <citation type="submission" date="2014-06" db="EMBL/GenBank/DDBJ databases">
        <title>Evolutionary Origins and Diversification of the Mycorrhizal Mutualists.</title>
        <authorList>
            <consortium name="DOE Joint Genome Institute"/>
            <consortium name="Mycorrhizal Genomics Consortium"/>
            <person name="Kohler A."/>
            <person name="Kuo A."/>
            <person name="Nagy L.G."/>
            <person name="Floudas D."/>
            <person name="Copeland A."/>
            <person name="Barry K.W."/>
            <person name="Cichocki N."/>
            <person name="Veneault-Fourrey C."/>
            <person name="LaButti K."/>
            <person name="Lindquist E.A."/>
            <person name="Lipzen A."/>
            <person name="Lundell T."/>
            <person name="Morin E."/>
            <person name="Murat C."/>
            <person name="Riley R."/>
            <person name="Ohm R."/>
            <person name="Sun H."/>
            <person name="Tunlid A."/>
            <person name="Henrissat B."/>
            <person name="Grigoriev I.V."/>
            <person name="Hibbett D.S."/>
            <person name="Martin F."/>
        </authorList>
    </citation>
    <scope>NUCLEOTIDE SEQUENCE [LARGE SCALE GENOMIC DNA]</scope>
    <source>
        <strain evidence="2 3">SS14</strain>
    </source>
</reference>
<evidence type="ECO:0000313" key="2">
    <source>
        <dbReference type="EMBL" id="KIJ31839.1"/>
    </source>
</evidence>
<dbReference type="Pfam" id="PF00596">
    <property type="entry name" value="Aldolase_II"/>
    <property type="match status" value="1"/>
</dbReference>
<dbReference type="AlphaFoldDB" id="A0A0C9UB82"/>
<dbReference type="OrthoDB" id="3238794at2759"/>
<dbReference type="GO" id="GO:0051015">
    <property type="term" value="F:actin filament binding"/>
    <property type="evidence" value="ECO:0007669"/>
    <property type="project" value="TreeGrafter"/>
</dbReference>
<dbReference type="GO" id="GO:0005856">
    <property type="term" value="C:cytoskeleton"/>
    <property type="evidence" value="ECO:0007669"/>
    <property type="project" value="TreeGrafter"/>
</dbReference>
<dbReference type="InterPro" id="IPR001303">
    <property type="entry name" value="Aldolase_II/adducin_N"/>
</dbReference>
<dbReference type="PANTHER" id="PTHR10672">
    <property type="entry name" value="ADDUCIN"/>
    <property type="match status" value="1"/>
</dbReference>
<keyword evidence="3" id="KW-1185">Reference proteome</keyword>
<gene>
    <name evidence="2" type="ORF">M422DRAFT_36099</name>
</gene>
<dbReference type="InterPro" id="IPR051017">
    <property type="entry name" value="Aldolase-II_Adducin_sf"/>
</dbReference>
<dbReference type="HOGENOM" id="CLU_006033_1_2_1"/>
<organism evidence="2 3">
    <name type="scientific">Sphaerobolus stellatus (strain SS14)</name>
    <dbReference type="NCBI Taxonomy" id="990650"/>
    <lineage>
        <taxon>Eukaryota</taxon>
        <taxon>Fungi</taxon>
        <taxon>Dikarya</taxon>
        <taxon>Basidiomycota</taxon>
        <taxon>Agaricomycotina</taxon>
        <taxon>Agaricomycetes</taxon>
        <taxon>Phallomycetidae</taxon>
        <taxon>Geastrales</taxon>
        <taxon>Sphaerobolaceae</taxon>
        <taxon>Sphaerobolus</taxon>
    </lineage>
</organism>
<dbReference type="SUPFAM" id="SSF53639">
    <property type="entry name" value="AraD/HMP-PK domain-like"/>
    <property type="match status" value="1"/>
</dbReference>
<dbReference type="FunFam" id="3.40.225.10:FF:000009">
    <property type="entry name" value="Class II aldolase/adducin N-terminal"/>
    <property type="match status" value="1"/>
</dbReference>
<dbReference type="Gene3D" id="3.40.225.10">
    <property type="entry name" value="Class II aldolase/adducin N-terminal domain"/>
    <property type="match status" value="1"/>
</dbReference>
<dbReference type="Proteomes" id="UP000054279">
    <property type="component" value="Unassembled WGS sequence"/>
</dbReference>
<sequence>MSPVAVLPDTPVSDISTLKDSELHWTSGSEIKDKYEERAVIKERLALALRIFGYLGYDEGIAGHITVRDPVDPSCFWVNPFGKHFGLIQAEDLILVSHSGEVLDGGINRFLNTAAFTIHSILHAMRPDVLCAAHSHAIPGRAFSTLGRPLDMISREACAFYEDHVVHTEFKGVVLGEEEGLHIAQSLGNKKAVILKNHGVLIATSSIEATLYFFKSLQQVCQLQLAADASADGKLAQTFSEEEALRIRNEIGTTAYGHRCGVSMFEATLRNERHGHITL</sequence>
<dbReference type="InterPro" id="IPR036409">
    <property type="entry name" value="Aldolase_II/adducin_N_sf"/>
</dbReference>
<dbReference type="SMART" id="SM01007">
    <property type="entry name" value="Aldolase_II"/>
    <property type="match status" value="1"/>
</dbReference>
<protein>
    <recommendedName>
        <fullName evidence="1">Class II aldolase/adducin N-terminal domain-containing protein</fullName>
    </recommendedName>
</protein>
<evidence type="ECO:0000259" key="1">
    <source>
        <dbReference type="SMART" id="SM01007"/>
    </source>
</evidence>